<dbReference type="InterPro" id="IPR012334">
    <property type="entry name" value="Pectin_lyas_fold"/>
</dbReference>
<feature type="domain" description="Right handed beta helix" evidence="2">
    <location>
        <begin position="198"/>
        <end position="376"/>
    </location>
</feature>
<dbReference type="EMBL" id="CP000910">
    <property type="protein sequence ID" value="ABY22105.1"/>
    <property type="molecule type" value="Genomic_DNA"/>
</dbReference>
<dbReference type="InterPro" id="IPR011050">
    <property type="entry name" value="Pectin_lyase_fold/virulence"/>
</dbReference>
<sequence>MKSAFLGTLCTVLIGASFLAVGAPAITDSVAKTYYLDCASGNDQADGTAVESPWKSLAKISGTTFQPGDAIKIKSGTSCVGTLAPQGSGTAEAPITIDAYGAGAAPQIQGAGASRAIKLYNQQGWEIRNLDVSNKGASVGNRRAVSVELKDFGTASHIVLENLSIHDVNGDDTKDTGGSGGIYFSITGTAVQTAFEDLLVKNNSIRSVDREGIFMVSTWNRSGFEVQSAGTFLPWANVVISGNQLADLGGDGIVPGNTTGALVEHNKVDGFQKRSAGYNAGMWTYDSDNTVFRYNEATGGTTTRDGMAYDVDQGTDGVIFQYNYSHHNAGGFLLLCNANGILKNAVVRYNISIDDSYRGVENCSGTIESAAVYNNSIYIGPGISQSVIQENNTTKRNVSFRNNIVVKRGSGAASINLASGGYQLSNNDFVNVKKAPAGEGISSEPKFVSEAMGPAGFKLCSGSPALAAGSTIADNGGQDYFGNSIPESGAPNIGAYAGAAVSCPVAK</sequence>
<dbReference type="KEGG" id="rsa:RSal33209_0350"/>
<gene>
    <name evidence="3" type="ordered locus">RSal33209_0350</name>
</gene>
<dbReference type="AlphaFoldDB" id="A9WKU7"/>
<feature type="signal peptide" evidence="1">
    <location>
        <begin position="1"/>
        <end position="22"/>
    </location>
</feature>
<evidence type="ECO:0000313" key="3">
    <source>
        <dbReference type="EMBL" id="ABY22105.1"/>
    </source>
</evidence>
<keyword evidence="4" id="KW-1185">Reference proteome</keyword>
<dbReference type="SMART" id="SM00710">
    <property type="entry name" value="PbH1"/>
    <property type="match status" value="7"/>
</dbReference>
<accession>A9WKU7</accession>
<dbReference type="InterPro" id="IPR006626">
    <property type="entry name" value="PbH1"/>
</dbReference>
<dbReference type="SUPFAM" id="SSF51126">
    <property type="entry name" value="Pectin lyase-like"/>
    <property type="match status" value="2"/>
</dbReference>
<evidence type="ECO:0000313" key="4">
    <source>
        <dbReference type="Proteomes" id="UP000002007"/>
    </source>
</evidence>
<keyword evidence="1" id="KW-0732">Signal</keyword>
<name>A9WKU7_RENSM</name>
<dbReference type="STRING" id="288705.RSal33209_0350"/>
<organism evidence="3 4">
    <name type="scientific">Renibacterium salmoninarum (strain ATCC 33209 / DSM 20767 / JCM 11484 / NBRC 15589 / NCIMB 2235)</name>
    <dbReference type="NCBI Taxonomy" id="288705"/>
    <lineage>
        <taxon>Bacteria</taxon>
        <taxon>Bacillati</taxon>
        <taxon>Actinomycetota</taxon>
        <taxon>Actinomycetes</taxon>
        <taxon>Micrococcales</taxon>
        <taxon>Micrococcaceae</taxon>
        <taxon>Renibacterium</taxon>
    </lineage>
</organism>
<dbReference type="Proteomes" id="UP000002007">
    <property type="component" value="Chromosome"/>
</dbReference>
<dbReference type="Gene3D" id="2.160.20.10">
    <property type="entry name" value="Single-stranded right-handed beta-helix, Pectin lyase-like"/>
    <property type="match status" value="1"/>
</dbReference>
<dbReference type="Pfam" id="PF13229">
    <property type="entry name" value="Beta_helix"/>
    <property type="match status" value="1"/>
</dbReference>
<feature type="chain" id="PRO_5038441166" description="Right handed beta helix domain-containing protein" evidence="1">
    <location>
        <begin position="23"/>
        <end position="507"/>
    </location>
</feature>
<dbReference type="HOGENOM" id="CLU_017311_0_0_11"/>
<proteinExistence type="predicted"/>
<dbReference type="eggNOG" id="COG2931">
    <property type="taxonomic scope" value="Bacteria"/>
</dbReference>
<protein>
    <recommendedName>
        <fullName evidence="2">Right handed beta helix domain-containing protein</fullName>
    </recommendedName>
</protein>
<reference evidence="4" key="1">
    <citation type="journal article" date="2008" name="J. Bacteriol.">
        <title>Genome sequence of the fish pathogen Renibacterium salmoninarum suggests reductive evolution away from an environmental Arthrobacter ancestor.</title>
        <authorList>
            <person name="Wiens G.D."/>
            <person name="Rockey D.D."/>
            <person name="Wu Z."/>
            <person name="Chang J."/>
            <person name="Levy R."/>
            <person name="Crane S."/>
            <person name="Chen D.S."/>
            <person name="Capri G.R."/>
            <person name="Burnett J.R."/>
            <person name="Sudheesh P.S."/>
            <person name="Schipma M.J."/>
            <person name="Burd H."/>
            <person name="Bhattacharyya A."/>
            <person name="Rhodes L.D."/>
            <person name="Kaul R."/>
            <person name="Strom M.S."/>
        </authorList>
    </citation>
    <scope>NUCLEOTIDE SEQUENCE [LARGE SCALE GENOMIC DNA]</scope>
    <source>
        <strain evidence="4">ATCC 33209 / DSM 20767 / JCM 11484 / NBRC 15589 / NCIMB 2235</strain>
    </source>
</reference>
<dbReference type="RefSeq" id="WP_012243813.1">
    <property type="nucleotide sequence ID" value="NC_010168.1"/>
</dbReference>
<dbReference type="InterPro" id="IPR039448">
    <property type="entry name" value="Beta_helix"/>
</dbReference>
<evidence type="ECO:0000259" key="2">
    <source>
        <dbReference type="Pfam" id="PF13229"/>
    </source>
</evidence>
<evidence type="ECO:0000256" key="1">
    <source>
        <dbReference type="SAM" id="SignalP"/>
    </source>
</evidence>